<gene>
    <name evidence="1" type="ORF">BYL167_LOCUS47552</name>
</gene>
<feature type="non-terminal residue" evidence="1">
    <location>
        <position position="1"/>
    </location>
</feature>
<evidence type="ECO:0000313" key="2">
    <source>
        <dbReference type="Proteomes" id="UP000681967"/>
    </source>
</evidence>
<proteinExistence type="predicted"/>
<dbReference type="Gene3D" id="2.60.120.1020">
    <property type="entry name" value="Peptide N glycanase, PAW domain"/>
    <property type="match status" value="1"/>
</dbReference>
<reference evidence="1" key="1">
    <citation type="submission" date="2021-02" db="EMBL/GenBank/DDBJ databases">
        <authorList>
            <person name="Nowell W R."/>
        </authorList>
    </citation>
    <scope>NUCLEOTIDE SEQUENCE</scope>
</reference>
<organism evidence="1 2">
    <name type="scientific">Rotaria magnacalcarata</name>
    <dbReference type="NCBI Taxonomy" id="392030"/>
    <lineage>
        <taxon>Eukaryota</taxon>
        <taxon>Metazoa</taxon>
        <taxon>Spiralia</taxon>
        <taxon>Gnathifera</taxon>
        <taxon>Rotifera</taxon>
        <taxon>Eurotatoria</taxon>
        <taxon>Bdelloidea</taxon>
        <taxon>Philodinida</taxon>
        <taxon>Philodinidae</taxon>
        <taxon>Rotaria</taxon>
    </lineage>
</organism>
<evidence type="ECO:0000313" key="1">
    <source>
        <dbReference type="EMBL" id="CAF4786809.1"/>
    </source>
</evidence>
<dbReference type="Proteomes" id="UP000681967">
    <property type="component" value="Unassembled WGS sequence"/>
</dbReference>
<name>A0A8S3BAZ6_9BILA</name>
<dbReference type="AlphaFoldDB" id="A0A8S3BAZ6"/>
<dbReference type="InterPro" id="IPR038680">
    <property type="entry name" value="PAW_sf"/>
</dbReference>
<dbReference type="EMBL" id="CAJOBH010136981">
    <property type="protein sequence ID" value="CAF4786809.1"/>
    <property type="molecule type" value="Genomic_DNA"/>
</dbReference>
<protein>
    <submittedName>
        <fullName evidence="1">Uncharacterized protein</fullName>
    </submittedName>
</protein>
<comment type="caution">
    <text evidence="1">The sequence shown here is derived from an EMBL/GenBank/DDBJ whole genome shotgun (WGS) entry which is preliminary data.</text>
</comment>
<sequence>QTKHSLSNIRIQFKVILTSSNDNNDDNAWQKAQLFRQSIEQTSENDQSHFLRINATIIKKTF</sequence>
<accession>A0A8S3BAZ6</accession>